<evidence type="ECO:0000313" key="1">
    <source>
        <dbReference type="EMBL" id="KAF3435637.1"/>
    </source>
</evidence>
<comment type="caution">
    <text evidence="1">The sequence shown here is derived from an EMBL/GenBank/DDBJ whole genome shotgun (WGS) entry which is preliminary data.</text>
</comment>
<dbReference type="Pfam" id="PF14009">
    <property type="entry name" value="PADRE"/>
    <property type="match status" value="1"/>
</dbReference>
<proteinExistence type="predicted"/>
<dbReference type="AlphaFoldDB" id="A0A8K0E2H5"/>
<name>A0A8K0E2H5_9ROSA</name>
<reference evidence="1" key="1">
    <citation type="submission" date="2020-03" db="EMBL/GenBank/DDBJ databases">
        <title>A high-quality chromosome-level genome assembly of a woody plant with both climbing and erect habits, Rhamnella rubrinervis.</title>
        <authorList>
            <person name="Lu Z."/>
            <person name="Yang Y."/>
            <person name="Zhu X."/>
            <person name="Sun Y."/>
        </authorList>
    </citation>
    <scope>NUCLEOTIDE SEQUENCE</scope>
    <source>
        <strain evidence="1">BYM</strain>
        <tissue evidence="1">Leaf</tissue>
    </source>
</reference>
<dbReference type="OrthoDB" id="843671at2759"/>
<accession>A0A8K0E2H5</accession>
<dbReference type="Proteomes" id="UP000796880">
    <property type="component" value="Unassembled WGS sequence"/>
</dbReference>
<gene>
    <name evidence="1" type="ORF">FNV43_RR22728</name>
</gene>
<keyword evidence="2" id="KW-1185">Reference proteome</keyword>
<dbReference type="EMBL" id="VOIH02000010">
    <property type="protein sequence ID" value="KAF3435637.1"/>
    <property type="molecule type" value="Genomic_DNA"/>
</dbReference>
<protein>
    <submittedName>
        <fullName evidence="1">Uncharacterized protein</fullName>
    </submittedName>
</protein>
<sequence length="179" mass="19887">MGNCRSISIVATSSTTATAKLILQDGQLQEFSDPIKVSQLLQNYNISSTLYAICDSDHMEFGEHVHGLNGEEELQVGRLYFVLPLSRLNSPFQVEDMASLAFKASLALGKRRRSLKGQIIRICESRGSKEADRLVFTTKMNENIAGAGVIHREFVRRRRRKGAVGGRGFITTLSVILEE</sequence>
<dbReference type="InterPro" id="IPR025322">
    <property type="entry name" value="PADRE_dom"/>
</dbReference>
<dbReference type="PANTHER" id="PTHR33052">
    <property type="entry name" value="DUF4228 DOMAIN PROTEIN-RELATED"/>
    <property type="match status" value="1"/>
</dbReference>
<evidence type="ECO:0000313" key="2">
    <source>
        <dbReference type="Proteomes" id="UP000796880"/>
    </source>
</evidence>
<organism evidence="1 2">
    <name type="scientific">Rhamnella rubrinervis</name>
    <dbReference type="NCBI Taxonomy" id="2594499"/>
    <lineage>
        <taxon>Eukaryota</taxon>
        <taxon>Viridiplantae</taxon>
        <taxon>Streptophyta</taxon>
        <taxon>Embryophyta</taxon>
        <taxon>Tracheophyta</taxon>
        <taxon>Spermatophyta</taxon>
        <taxon>Magnoliopsida</taxon>
        <taxon>eudicotyledons</taxon>
        <taxon>Gunneridae</taxon>
        <taxon>Pentapetalae</taxon>
        <taxon>rosids</taxon>
        <taxon>fabids</taxon>
        <taxon>Rosales</taxon>
        <taxon>Rhamnaceae</taxon>
        <taxon>rhamnoid group</taxon>
        <taxon>Rhamneae</taxon>
        <taxon>Rhamnella</taxon>
    </lineage>
</organism>